<keyword evidence="2" id="KW-1185">Reference proteome</keyword>
<protein>
    <recommendedName>
        <fullName evidence="3">Transcriptional regulator, AbiEi antitoxin, Type IV TA system</fullName>
    </recommendedName>
</protein>
<evidence type="ECO:0000313" key="2">
    <source>
        <dbReference type="Proteomes" id="UP000830055"/>
    </source>
</evidence>
<dbReference type="NCBIfam" id="NF047376">
    <property type="entry name" value="TAA_AbiEi"/>
    <property type="match status" value="1"/>
</dbReference>
<proteinExistence type="predicted"/>
<dbReference type="InterPro" id="IPR059220">
    <property type="entry name" value="AbiEi"/>
</dbReference>
<organism evidence="1 2">
    <name type="scientific">Desulfofustis limnaeus</name>
    <dbReference type="NCBI Taxonomy" id="2740163"/>
    <lineage>
        <taxon>Bacteria</taxon>
        <taxon>Pseudomonadati</taxon>
        <taxon>Thermodesulfobacteriota</taxon>
        <taxon>Desulfobulbia</taxon>
        <taxon>Desulfobulbales</taxon>
        <taxon>Desulfocapsaceae</taxon>
        <taxon>Desulfofustis</taxon>
    </lineage>
</organism>
<gene>
    <name evidence="1" type="ORF">DPPLL_20460</name>
</gene>
<dbReference type="Proteomes" id="UP000830055">
    <property type="component" value="Chromosome"/>
</dbReference>
<dbReference type="RefSeq" id="WP_284151098.1">
    <property type="nucleotide sequence ID" value="NZ_AP025516.1"/>
</dbReference>
<name>A0ABN6M791_9BACT</name>
<evidence type="ECO:0008006" key="3">
    <source>
        <dbReference type="Google" id="ProtNLM"/>
    </source>
</evidence>
<sequence>MQPIRYLTAQLRTFADENHYLFSLNDLRSLFPSLEHNACKALLARSVRSGLLMRVCQGVYLYPFVSYPKGLVLFHTAAKFRPQHFNYLSLETVLSDVGIISQMPTHWITVMSSGRSSVVRCGDFGTIEYIHTKKKPANLIGQLQYDSRCRLWRASPSLALRDLQTTKRNTDLVDWEVAREFIQQTGQ</sequence>
<reference evidence="1 2" key="1">
    <citation type="submission" date="2022-01" db="EMBL/GenBank/DDBJ databases">
        <title>Desulfofustis limnae sp. nov., a novel mesophilic sulfate-reducing bacterium isolated from marsh soil.</title>
        <authorList>
            <person name="Watanabe M."/>
            <person name="Takahashi A."/>
            <person name="Kojima H."/>
            <person name="Fukui M."/>
        </authorList>
    </citation>
    <scope>NUCLEOTIDE SEQUENCE [LARGE SCALE GENOMIC DNA]</scope>
    <source>
        <strain evidence="1 2">PPLL</strain>
    </source>
</reference>
<dbReference type="EMBL" id="AP025516">
    <property type="protein sequence ID" value="BDD87681.1"/>
    <property type="molecule type" value="Genomic_DNA"/>
</dbReference>
<accession>A0ABN6M791</accession>
<evidence type="ECO:0000313" key="1">
    <source>
        <dbReference type="EMBL" id="BDD87681.1"/>
    </source>
</evidence>